<dbReference type="GO" id="GO:0016491">
    <property type="term" value="F:oxidoreductase activity"/>
    <property type="evidence" value="ECO:0007669"/>
    <property type="project" value="InterPro"/>
</dbReference>
<evidence type="ECO:0000313" key="3">
    <source>
        <dbReference type="Proteomes" id="UP000183162"/>
    </source>
</evidence>
<name>A0A1G9LM69_STREI</name>
<protein>
    <submittedName>
        <fullName evidence="2">Predicted dithiol-disulfide isomerase, DsbA family</fullName>
    </submittedName>
</protein>
<dbReference type="Pfam" id="PF01323">
    <property type="entry name" value="DSBA"/>
    <property type="match status" value="1"/>
</dbReference>
<dbReference type="InterPro" id="IPR036249">
    <property type="entry name" value="Thioredoxin-like_sf"/>
</dbReference>
<organism evidence="2 3">
    <name type="scientific">Streptococcus equinus</name>
    <name type="common">Streptococcus bovis</name>
    <dbReference type="NCBI Taxonomy" id="1335"/>
    <lineage>
        <taxon>Bacteria</taxon>
        <taxon>Bacillati</taxon>
        <taxon>Bacillota</taxon>
        <taxon>Bacilli</taxon>
        <taxon>Lactobacillales</taxon>
        <taxon>Streptococcaceae</taxon>
        <taxon>Streptococcus</taxon>
    </lineage>
</organism>
<sequence>MNTTLNITYWSDFSCPYCYIGETRLKKAISNLGLTDSVTLTPKAFRLDPDAPLKSIGPTQERFAKKYRISYEQAGQQIEHIAELGRKEGLDFNYASTLFTNNMDAHRLIKMAQATNPSLVDTLQETLFAAYFSENKELADRKVLLDIANKVGLDSDEVNAMLDSDDYKELVRKEEQAAYQLGVRGVPFFLIGDEIVVAGAQTQEGFERALQQMVLKNSSNETGLCGPEGCRI</sequence>
<gene>
    <name evidence="2" type="ORF">SAMN05216400_1188</name>
</gene>
<dbReference type="Proteomes" id="UP000183162">
    <property type="component" value="Unassembled WGS sequence"/>
</dbReference>
<dbReference type="Gene3D" id="3.40.30.10">
    <property type="entry name" value="Glutaredoxin"/>
    <property type="match status" value="1"/>
</dbReference>
<reference evidence="2 3" key="1">
    <citation type="submission" date="2016-10" db="EMBL/GenBank/DDBJ databases">
        <authorList>
            <person name="de Groot N.N."/>
        </authorList>
    </citation>
    <scope>NUCLEOTIDE SEQUENCE [LARGE SCALE GENOMIC DNA]</scope>
    <source>
        <strain evidence="2 3">Sb09</strain>
    </source>
</reference>
<dbReference type="RefSeq" id="WP_200769437.1">
    <property type="nucleotide sequence ID" value="NZ_FNGX01000003.1"/>
</dbReference>
<dbReference type="PANTHER" id="PTHR13887:SF41">
    <property type="entry name" value="THIOREDOXIN SUPERFAMILY PROTEIN"/>
    <property type="match status" value="1"/>
</dbReference>
<evidence type="ECO:0000259" key="1">
    <source>
        <dbReference type="Pfam" id="PF01323"/>
    </source>
</evidence>
<dbReference type="SUPFAM" id="SSF52833">
    <property type="entry name" value="Thioredoxin-like"/>
    <property type="match status" value="1"/>
</dbReference>
<dbReference type="InterPro" id="IPR001853">
    <property type="entry name" value="DSBA-like_thioredoxin_dom"/>
</dbReference>
<evidence type="ECO:0000313" key="2">
    <source>
        <dbReference type="EMBL" id="SDL63040.1"/>
    </source>
</evidence>
<dbReference type="CDD" id="cd03024">
    <property type="entry name" value="DsbA_FrnE"/>
    <property type="match status" value="1"/>
</dbReference>
<keyword evidence="2" id="KW-0413">Isomerase</keyword>
<proteinExistence type="predicted"/>
<dbReference type="EMBL" id="FNGX01000003">
    <property type="protein sequence ID" value="SDL63040.1"/>
    <property type="molecule type" value="Genomic_DNA"/>
</dbReference>
<dbReference type="PANTHER" id="PTHR13887">
    <property type="entry name" value="GLUTATHIONE S-TRANSFERASE KAPPA"/>
    <property type="match status" value="1"/>
</dbReference>
<dbReference type="AlphaFoldDB" id="A0A1G9LM69"/>
<feature type="domain" description="DSBA-like thioredoxin" evidence="1">
    <location>
        <begin position="7"/>
        <end position="211"/>
    </location>
</feature>
<accession>A0A1G9LM69</accession>
<dbReference type="GO" id="GO:0016853">
    <property type="term" value="F:isomerase activity"/>
    <property type="evidence" value="ECO:0007669"/>
    <property type="project" value="UniProtKB-KW"/>
</dbReference>